<dbReference type="OrthoDB" id="5290098at2"/>
<evidence type="ECO:0000256" key="5">
    <source>
        <dbReference type="PROSITE-ProRule" id="PRU01161"/>
    </source>
</evidence>
<reference evidence="10" key="2">
    <citation type="submission" date="2014-09" db="EMBL/GenBank/DDBJ databases">
        <authorList>
            <person name="Gomez-Valero L."/>
        </authorList>
    </citation>
    <scope>NUCLEOTIDE SEQUENCE [LARGE SCALE GENOMIC DNA]</scope>
    <source>
        <strain evidence="10">ATCC33218</strain>
    </source>
</reference>
<evidence type="ECO:0000256" key="4">
    <source>
        <dbReference type="ARBA" id="ARBA00023098"/>
    </source>
</evidence>
<reference evidence="8" key="1">
    <citation type="submission" date="2014-09" db="EMBL/GenBank/DDBJ databases">
        <authorList>
            <person name="GOMEZ-VALERO Laura"/>
        </authorList>
    </citation>
    <scope>NUCLEOTIDE SEQUENCE</scope>
    <source>
        <strain evidence="8">ATCC33218</strain>
    </source>
</reference>
<dbReference type="RefSeq" id="WP_045099062.1">
    <property type="nucleotide sequence ID" value="NZ_CP020614.1"/>
</dbReference>
<evidence type="ECO:0000313" key="9">
    <source>
        <dbReference type="EMBL" id="SCX85626.1"/>
    </source>
</evidence>
<accession>A0A098GGS6</accession>
<dbReference type="KEGG" id="tmc:LMI_1384"/>
<dbReference type="EMBL" id="FMVN01000001">
    <property type="protein sequence ID" value="SCX85626.1"/>
    <property type="molecule type" value="Genomic_DNA"/>
</dbReference>
<keyword evidence="11" id="KW-1185">Reference proteome</keyword>
<comment type="similarity">
    <text evidence="1">Belongs to the NTE family.</text>
</comment>
<sequence>MIELLDILRKSVLFSCLQENELQDLASKFVLIDLKEGEILFSRGDKPDSIYLVISGNVVSYLIDKNNQPEIIGNVEQGQIVGESGVLSNQPRMLSVKATTPSQLAQLSAERFKALCDNNPVILQETIKIVIERSQRTMNFIADESTQQWHIVIPANSQVSIKNFSIRLKKNLTNYQDISFFEGDDVDNIKEEMSRLGRHKNRMILLINSPEVLSELLELNKNNTIYLLADNQANVDVDLKILNLINNKKNKIYIKSELVILHSDDVEIPVNTIKWLEKASFSFHYQIKQNRDADYQRFLRFINGTATALVLGGGGAKGWFHVGLIKALTEMNIEIDAIGGVSAGAIVGACYLIDPEFNLVVDKLKRITSAFYRITKFKNLTWPLVSLFKSSDAIASLQEIFHEIKIEDLWRPFFCVTANLSMCCESVHYHGELPSLIMASNSIPGVLPPLIINGQLHYDGGLINNLPIDIMRNRIGNQNRIIASSLSTNSIDDTVYHFPQETNLIRFLMARFGRGKKSYPIIWDNFIKAILMGSSLKEQQNCQYADFVINSDLSHFSIYYLNKNQEQELLQLGYEEGIKLINSNVRIYNDRI</sequence>
<dbReference type="InterPro" id="IPR000595">
    <property type="entry name" value="cNMP-bd_dom"/>
</dbReference>
<dbReference type="InterPro" id="IPR016035">
    <property type="entry name" value="Acyl_Trfase/lysoPLipase"/>
</dbReference>
<gene>
    <name evidence="8" type="ORF">LMI_1384</name>
    <name evidence="9" type="ORF">SAMN02982997_00271</name>
</gene>
<dbReference type="EMBL" id="LN614830">
    <property type="protein sequence ID" value="CEG60691.1"/>
    <property type="molecule type" value="Genomic_DNA"/>
</dbReference>
<dbReference type="SMART" id="SM00100">
    <property type="entry name" value="cNMP"/>
    <property type="match status" value="1"/>
</dbReference>
<dbReference type="AlphaFoldDB" id="A0A098GGS6"/>
<dbReference type="Gene3D" id="2.60.120.10">
    <property type="entry name" value="Jelly Rolls"/>
    <property type="match status" value="1"/>
</dbReference>
<feature type="short sequence motif" description="DGA/G" evidence="5">
    <location>
        <begin position="459"/>
        <end position="461"/>
    </location>
</feature>
<evidence type="ECO:0000256" key="1">
    <source>
        <dbReference type="ARBA" id="ARBA00006636"/>
    </source>
</evidence>
<dbReference type="GO" id="GO:0004622">
    <property type="term" value="F:phosphatidylcholine lysophospholipase activity"/>
    <property type="evidence" value="ECO:0007669"/>
    <property type="project" value="UniProtKB-EC"/>
</dbReference>
<dbReference type="SUPFAM" id="SSF52151">
    <property type="entry name" value="FabD/lysophospholipase-like"/>
    <property type="match status" value="1"/>
</dbReference>
<dbReference type="Pfam" id="PF00027">
    <property type="entry name" value="cNMP_binding"/>
    <property type="match status" value="1"/>
</dbReference>
<dbReference type="InterPro" id="IPR018490">
    <property type="entry name" value="cNMP-bd_dom_sf"/>
</dbReference>
<feature type="short sequence motif" description="GXSXG" evidence="5">
    <location>
        <begin position="340"/>
        <end position="344"/>
    </location>
</feature>
<evidence type="ECO:0000256" key="2">
    <source>
        <dbReference type="ARBA" id="ARBA00022801"/>
    </source>
</evidence>
<dbReference type="InterPro" id="IPR050301">
    <property type="entry name" value="NTE"/>
</dbReference>
<dbReference type="Pfam" id="PF01734">
    <property type="entry name" value="Patatin"/>
    <property type="match status" value="1"/>
</dbReference>
<feature type="active site" description="Proton acceptor" evidence="5">
    <location>
        <position position="459"/>
    </location>
</feature>
<dbReference type="PANTHER" id="PTHR14226">
    <property type="entry name" value="NEUROPATHY TARGET ESTERASE/SWISS CHEESE D.MELANOGASTER"/>
    <property type="match status" value="1"/>
</dbReference>
<reference evidence="9 11" key="3">
    <citation type="submission" date="2016-10" db="EMBL/GenBank/DDBJ databases">
        <authorList>
            <person name="Varghese N."/>
            <person name="Submissions S."/>
        </authorList>
    </citation>
    <scope>NUCLEOTIDE SEQUENCE [LARGE SCALE GENOMIC DNA]</scope>
    <source>
        <strain evidence="9 11">ATCC 33218</strain>
    </source>
</reference>
<dbReference type="InterPro" id="IPR002641">
    <property type="entry name" value="PNPLA_dom"/>
</dbReference>
<dbReference type="InterPro" id="IPR014710">
    <property type="entry name" value="RmlC-like_jellyroll"/>
</dbReference>
<dbReference type="CDD" id="cd00038">
    <property type="entry name" value="CAP_ED"/>
    <property type="match status" value="1"/>
</dbReference>
<dbReference type="HOGENOM" id="CLU_000960_1_3_6"/>
<keyword evidence="2 5" id="KW-0378">Hydrolase</keyword>
<dbReference type="Proteomes" id="UP000032414">
    <property type="component" value="Chromosome I"/>
</dbReference>
<evidence type="ECO:0000256" key="3">
    <source>
        <dbReference type="ARBA" id="ARBA00022963"/>
    </source>
</evidence>
<protein>
    <submittedName>
        <fullName evidence="9">NTE family protein</fullName>
    </submittedName>
    <submittedName>
        <fullName evidence="8">Putative Lysophospholipase</fullName>
        <ecNumber evidence="8">3.1.1.5</ecNumber>
    </submittedName>
</protein>
<evidence type="ECO:0000259" key="7">
    <source>
        <dbReference type="PROSITE" id="PS51635"/>
    </source>
</evidence>
<dbReference type="PROSITE" id="PS50042">
    <property type="entry name" value="CNMP_BINDING_3"/>
    <property type="match status" value="1"/>
</dbReference>
<dbReference type="PATRIC" id="fig|451.8.peg.1609"/>
<dbReference type="EC" id="3.1.1.5" evidence="8"/>
<name>A0A098GGS6_LEGMI</name>
<feature type="short sequence motif" description="GXGXXG" evidence="5">
    <location>
        <begin position="313"/>
        <end position="318"/>
    </location>
</feature>
<dbReference type="Proteomes" id="UP000182998">
    <property type="component" value="Unassembled WGS sequence"/>
</dbReference>
<evidence type="ECO:0000313" key="10">
    <source>
        <dbReference type="Proteomes" id="UP000032414"/>
    </source>
</evidence>
<dbReference type="SUPFAM" id="SSF51206">
    <property type="entry name" value="cAMP-binding domain-like"/>
    <property type="match status" value="1"/>
</dbReference>
<keyword evidence="4 5" id="KW-0443">Lipid metabolism</keyword>
<evidence type="ECO:0000313" key="8">
    <source>
        <dbReference type="EMBL" id="CEG60691.1"/>
    </source>
</evidence>
<organism evidence="8 10">
    <name type="scientific">Legionella micdadei</name>
    <name type="common">Tatlockia micdadei</name>
    <dbReference type="NCBI Taxonomy" id="451"/>
    <lineage>
        <taxon>Bacteria</taxon>
        <taxon>Pseudomonadati</taxon>
        <taxon>Pseudomonadota</taxon>
        <taxon>Gammaproteobacteria</taxon>
        <taxon>Legionellales</taxon>
        <taxon>Legionellaceae</taxon>
        <taxon>Legionella</taxon>
    </lineage>
</organism>
<dbReference type="Gene3D" id="3.40.1090.10">
    <property type="entry name" value="Cytosolic phospholipase A2 catalytic domain"/>
    <property type="match status" value="1"/>
</dbReference>
<evidence type="ECO:0000313" key="11">
    <source>
        <dbReference type="Proteomes" id="UP000182998"/>
    </source>
</evidence>
<dbReference type="PROSITE" id="PS51635">
    <property type="entry name" value="PNPLA"/>
    <property type="match status" value="1"/>
</dbReference>
<dbReference type="PANTHER" id="PTHR14226:SF29">
    <property type="entry name" value="NEUROPATHY TARGET ESTERASE SWS"/>
    <property type="match status" value="1"/>
</dbReference>
<dbReference type="CDD" id="cd07205">
    <property type="entry name" value="Pat_PNPLA6_PNPLA7_NTE1_like"/>
    <property type="match status" value="1"/>
</dbReference>
<dbReference type="GO" id="GO:0016042">
    <property type="term" value="P:lipid catabolic process"/>
    <property type="evidence" value="ECO:0007669"/>
    <property type="project" value="UniProtKB-UniRule"/>
</dbReference>
<feature type="active site" description="Nucleophile" evidence="5">
    <location>
        <position position="342"/>
    </location>
</feature>
<evidence type="ECO:0000259" key="6">
    <source>
        <dbReference type="PROSITE" id="PS50042"/>
    </source>
</evidence>
<keyword evidence="3 5" id="KW-0442">Lipid degradation</keyword>
<proteinExistence type="inferred from homology"/>
<dbReference type="STRING" id="451.B6N58_08625"/>
<feature type="domain" description="PNPLA" evidence="7">
    <location>
        <begin position="309"/>
        <end position="472"/>
    </location>
</feature>
<feature type="domain" description="Cyclic nucleotide-binding" evidence="6">
    <location>
        <begin position="13"/>
        <end position="133"/>
    </location>
</feature>